<reference evidence="1" key="1">
    <citation type="journal article" date="2011" name="Environ. Microbiol.">
        <title>Time-series analyses of Monterey Bay coastal microbial picoplankton using a 'genome proxy' microarray.</title>
        <authorList>
            <person name="Rich V.I."/>
            <person name="Pham V.D."/>
            <person name="Eppley J."/>
            <person name="Shi Y."/>
            <person name="DeLong E.F."/>
        </authorList>
    </citation>
    <scope>NUCLEOTIDE SEQUENCE</scope>
</reference>
<accession>E0XQ77</accession>
<name>E0XQ77_9GAMM</name>
<evidence type="ECO:0000313" key="1">
    <source>
        <dbReference type="EMBL" id="ADI16568.1"/>
    </source>
</evidence>
<sequence length="55" mass="6115">MSTICCAEGEGVKAKEEVEFVDTTNSDQVNRRHLTGSDALLKVKTVWLHLRVKNG</sequence>
<dbReference type="EMBL" id="GU474841">
    <property type="protein sequence ID" value="ADI16568.1"/>
    <property type="molecule type" value="Genomic_DNA"/>
</dbReference>
<protein>
    <submittedName>
        <fullName evidence="1">Uncharacterized protein</fullName>
    </submittedName>
</protein>
<organism evidence="1">
    <name type="scientific">uncultured gamma proteobacterium HF0010_01E20</name>
    <dbReference type="NCBI Taxonomy" id="710977"/>
    <lineage>
        <taxon>Bacteria</taxon>
        <taxon>Pseudomonadati</taxon>
        <taxon>Pseudomonadota</taxon>
        <taxon>Gammaproteobacteria</taxon>
        <taxon>environmental samples</taxon>
    </lineage>
</organism>
<proteinExistence type="predicted"/>
<dbReference type="AlphaFoldDB" id="E0XQ77"/>